<comment type="function">
    <text evidence="2">Functions as a ribosomal silencing factor. Interacts with ribosomal protein uL14 (rplN), blocking formation of intersubunit bridge B8. Prevents association of the 30S and 50S ribosomal subunits and the formation of functional ribosomes, thus repressing translation.</text>
</comment>
<dbReference type="NCBIfam" id="TIGR00090">
    <property type="entry name" value="rsfS_iojap_ybeB"/>
    <property type="match status" value="1"/>
</dbReference>
<gene>
    <name evidence="2 4" type="primary">rsfS</name>
    <name evidence="4" type="ORF">IBLFYP30_00134</name>
    <name evidence="3" type="ORF">LIP50_00550</name>
</gene>
<keyword evidence="5" id="KW-1185">Reference proteome</keyword>
<dbReference type="GO" id="GO:0043023">
    <property type="term" value="F:ribosomal large subunit binding"/>
    <property type="evidence" value="ECO:0007669"/>
    <property type="project" value="TreeGrafter"/>
</dbReference>
<dbReference type="GO" id="GO:0090071">
    <property type="term" value="P:negative regulation of ribosome biogenesis"/>
    <property type="evidence" value="ECO:0007669"/>
    <property type="project" value="UniProtKB-UniRule"/>
</dbReference>
<protein>
    <recommendedName>
        <fullName evidence="2">Ribosomal silencing factor RsfS</fullName>
    </recommendedName>
</protein>
<evidence type="ECO:0000313" key="3">
    <source>
        <dbReference type="EMBL" id="MCB5444683.1"/>
    </source>
</evidence>
<evidence type="ECO:0000313" key="5">
    <source>
        <dbReference type="Proteomes" id="UP001299409"/>
    </source>
</evidence>
<evidence type="ECO:0000313" key="4">
    <source>
        <dbReference type="EMBL" id="VYT80761.1"/>
    </source>
</evidence>
<name>A0A6N2ZN18_9FIRM</name>
<keyword evidence="2" id="KW-0810">Translation regulation</keyword>
<dbReference type="InterPro" id="IPR043519">
    <property type="entry name" value="NT_sf"/>
</dbReference>
<organism evidence="4">
    <name type="scientific">Intestinibacter bartlettii</name>
    <dbReference type="NCBI Taxonomy" id="261299"/>
    <lineage>
        <taxon>Bacteria</taxon>
        <taxon>Bacillati</taxon>
        <taxon>Bacillota</taxon>
        <taxon>Clostridia</taxon>
        <taxon>Peptostreptococcales</taxon>
        <taxon>Peptostreptococcaceae</taxon>
        <taxon>Intestinibacter</taxon>
    </lineage>
</organism>
<comment type="subcellular location">
    <subcellularLocation>
        <location evidence="2">Cytoplasm</location>
    </subcellularLocation>
</comment>
<dbReference type="GeneID" id="89564652"/>
<reference evidence="4" key="1">
    <citation type="submission" date="2019-11" db="EMBL/GenBank/DDBJ databases">
        <authorList>
            <person name="Feng L."/>
        </authorList>
    </citation>
    <scope>NUCLEOTIDE SEQUENCE</scope>
    <source>
        <strain evidence="4">IbartlettiiLFYP30</strain>
    </source>
</reference>
<evidence type="ECO:0000256" key="1">
    <source>
        <dbReference type="ARBA" id="ARBA00010574"/>
    </source>
</evidence>
<dbReference type="EMBL" id="JAJBMB010000001">
    <property type="protein sequence ID" value="MCB5444683.1"/>
    <property type="molecule type" value="Genomic_DNA"/>
</dbReference>
<dbReference type="Pfam" id="PF02410">
    <property type="entry name" value="RsfS"/>
    <property type="match status" value="1"/>
</dbReference>
<proteinExistence type="inferred from homology"/>
<reference evidence="3 5" key="2">
    <citation type="submission" date="2021-10" db="EMBL/GenBank/DDBJ databases">
        <title>Collection of gut derived symbiotic bacterial strains cultured from healthy donors.</title>
        <authorList>
            <person name="Lin H."/>
            <person name="Littmann E."/>
            <person name="Claire K."/>
            <person name="Pamer E."/>
        </authorList>
    </citation>
    <scope>NUCLEOTIDE SEQUENCE [LARGE SCALE GENOMIC DNA]</scope>
    <source>
        <strain evidence="3 5">MSK.17.68</strain>
    </source>
</reference>
<dbReference type="InterPro" id="IPR004394">
    <property type="entry name" value="Iojap/RsfS/C7orf30"/>
</dbReference>
<dbReference type="Gene3D" id="3.30.460.10">
    <property type="entry name" value="Beta Polymerase, domain 2"/>
    <property type="match status" value="1"/>
</dbReference>
<dbReference type="PANTHER" id="PTHR21043">
    <property type="entry name" value="IOJAP SUPERFAMILY ORTHOLOG"/>
    <property type="match status" value="1"/>
</dbReference>
<dbReference type="RefSeq" id="WP_007286567.1">
    <property type="nucleotide sequence ID" value="NZ_BAABXU010000001.1"/>
</dbReference>
<dbReference type="GO" id="GO:0017148">
    <property type="term" value="P:negative regulation of translation"/>
    <property type="evidence" value="ECO:0007669"/>
    <property type="project" value="UniProtKB-UniRule"/>
</dbReference>
<dbReference type="PANTHER" id="PTHR21043:SF0">
    <property type="entry name" value="MITOCHONDRIAL ASSEMBLY OF RIBOSOMAL LARGE SUBUNIT PROTEIN 1"/>
    <property type="match status" value="1"/>
</dbReference>
<dbReference type="GO" id="GO:0005737">
    <property type="term" value="C:cytoplasm"/>
    <property type="evidence" value="ECO:0007669"/>
    <property type="project" value="UniProtKB-SubCell"/>
</dbReference>
<accession>A0A6N2ZN18</accession>
<dbReference type="EMBL" id="CACRUE010000012">
    <property type="protein sequence ID" value="VYT80761.1"/>
    <property type="molecule type" value="Genomic_DNA"/>
</dbReference>
<keyword evidence="2" id="KW-0678">Repressor</keyword>
<sequence length="116" mass="13187">MTVEQMVKVAYDAIDDKLGQDISIINIGQVSSLCDYFIIATASSSRQVKAIADSVQDAFTEQGIEPRAKEGYDTQTWILLDYGDIIVHVFDEENREFYNLEKLWKDAPYVDIDTLN</sequence>
<dbReference type="AlphaFoldDB" id="A0A6N2ZN18"/>
<dbReference type="Proteomes" id="UP001299409">
    <property type="component" value="Unassembled WGS sequence"/>
</dbReference>
<keyword evidence="2" id="KW-0963">Cytoplasm</keyword>
<dbReference type="GO" id="GO:0042256">
    <property type="term" value="P:cytosolic ribosome assembly"/>
    <property type="evidence" value="ECO:0007669"/>
    <property type="project" value="UniProtKB-UniRule"/>
</dbReference>
<evidence type="ECO:0000256" key="2">
    <source>
        <dbReference type="HAMAP-Rule" id="MF_01477"/>
    </source>
</evidence>
<comment type="similarity">
    <text evidence="1 2">Belongs to the Iojap/RsfS family.</text>
</comment>
<dbReference type="HAMAP" id="MF_01477">
    <property type="entry name" value="Iojap_RsfS"/>
    <property type="match status" value="1"/>
</dbReference>
<comment type="subunit">
    <text evidence="2">Interacts with ribosomal protein uL14 (rplN).</text>
</comment>
<dbReference type="SUPFAM" id="SSF81301">
    <property type="entry name" value="Nucleotidyltransferase"/>
    <property type="match status" value="1"/>
</dbReference>